<dbReference type="Proteomes" id="UP001597059">
    <property type="component" value="Unassembled WGS sequence"/>
</dbReference>
<sequence>MTDAIVLWDARAKNASLAQFIEELSYELARFSLSFRVVALSNEHAPEDNKIKPSMRALLDLLHLESPYHLITFGSKANSLGTLLSPALKCQLHTNQLPKELESDESISTIGKLTNWLGRHSSWGTTAKRDSYFYVPEHSKAAPGVLYLAEDDFASVIDLQLRAEKATSLAIPMDSFPNLEADILNSFGLLTVSSNFIDEGRFIEIANGYGIPVLLIAPNGQYYGIKEGRNGWVVRSTQQIQYLNCLRNWFHMSKDTRSMISYYCRVNQSSLSGIRHYCSMLGYPERLEQQDFHFRG</sequence>
<name>A0ABW4B2R6_9GAMM</name>
<gene>
    <name evidence="1" type="ORF">ACFQ45_14200</name>
</gene>
<keyword evidence="2" id="KW-1185">Reference proteome</keyword>
<organism evidence="1 2">
    <name type="scientific">Rhodanobacter aciditrophus</name>
    <dbReference type="NCBI Taxonomy" id="1623218"/>
    <lineage>
        <taxon>Bacteria</taxon>
        <taxon>Pseudomonadati</taxon>
        <taxon>Pseudomonadota</taxon>
        <taxon>Gammaproteobacteria</taxon>
        <taxon>Lysobacterales</taxon>
        <taxon>Rhodanobacteraceae</taxon>
        <taxon>Rhodanobacter</taxon>
    </lineage>
</organism>
<evidence type="ECO:0000313" key="2">
    <source>
        <dbReference type="Proteomes" id="UP001597059"/>
    </source>
</evidence>
<accession>A0ABW4B2R6</accession>
<dbReference type="RefSeq" id="WP_377368836.1">
    <property type="nucleotide sequence ID" value="NZ_JBHTMN010000015.1"/>
</dbReference>
<comment type="caution">
    <text evidence="1">The sequence shown here is derived from an EMBL/GenBank/DDBJ whole genome shotgun (WGS) entry which is preliminary data.</text>
</comment>
<dbReference type="EMBL" id="JBHTMN010000015">
    <property type="protein sequence ID" value="MFD1384527.1"/>
    <property type="molecule type" value="Genomic_DNA"/>
</dbReference>
<evidence type="ECO:0000313" key="1">
    <source>
        <dbReference type="EMBL" id="MFD1384527.1"/>
    </source>
</evidence>
<proteinExistence type="predicted"/>
<reference evidence="2" key="1">
    <citation type="journal article" date="2019" name="Int. J. Syst. Evol. Microbiol.">
        <title>The Global Catalogue of Microorganisms (GCM) 10K type strain sequencing project: providing services to taxonomists for standard genome sequencing and annotation.</title>
        <authorList>
            <consortium name="The Broad Institute Genomics Platform"/>
            <consortium name="The Broad Institute Genome Sequencing Center for Infectious Disease"/>
            <person name="Wu L."/>
            <person name="Ma J."/>
        </authorList>
    </citation>
    <scope>NUCLEOTIDE SEQUENCE [LARGE SCALE GENOMIC DNA]</scope>
    <source>
        <strain evidence="2">JCM 30774</strain>
    </source>
</reference>
<protein>
    <submittedName>
        <fullName evidence="1">Uncharacterized protein</fullName>
    </submittedName>
</protein>